<keyword evidence="1" id="KW-0472">Membrane</keyword>
<evidence type="ECO:0000256" key="1">
    <source>
        <dbReference type="SAM" id="Phobius"/>
    </source>
</evidence>
<keyword evidence="1" id="KW-0812">Transmembrane</keyword>
<feature type="transmembrane region" description="Helical" evidence="1">
    <location>
        <begin position="12"/>
        <end position="31"/>
    </location>
</feature>
<protein>
    <submittedName>
        <fullName evidence="2">Mannitol 1-phosphate dehydrogenase</fullName>
    </submittedName>
</protein>
<accession>A0A5K1JZ41</accession>
<gene>
    <name evidence="2" type="primary">Q5GFD3</name>
</gene>
<organism evidence="2">
    <name type="scientific">Ganoderma boninense</name>
    <dbReference type="NCBI Taxonomy" id="34458"/>
    <lineage>
        <taxon>Eukaryota</taxon>
        <taxon>Fungi</taxon>
        <taxon>Dikarya</taxon>
        <taxon>Basidiomycota</taxon>
        <taxon>Agaricomycotina</taxon>
        <taxon>Agaricomycetes</taxon>
        <taxon>Polyporales</taxon>
        <taxon>Polyporaceae</taxon>
        <taxon>Ganoderma</taxon>
    </lineage>
</organism>
<keyword evidence="1" id="KW-1133">Transmembrane helix</keyword>
<evidence type="ECO:0000313" key="2">
    <source>
        <dbReference type="EMBL" id="VWO97896.1"/>
    </source>
</evidence>
<sequence>MVCKYETYNIGVHATAILFPPPALLILFFADSPVRQRTLLREFLANIVTYLTTLVLSLLVYRVSPVHTLACYLCPFGCQQALQGLAGTRICLHFWLSFLDRYIKSLPEWYGDVVRIVEVCVRSVIGGFECDT</sequence>
<proteinExistence type="predicted"/>
<dbReference type="AlphaFoldDB" id="A0A5K1JZ41"/>
<reference evidence="2" key="1">
    <citation type="submission" date="2019-10" db="EMBL/GenBank/DDBJ databases">
        <authorList>
            <person name="Nor Muhammad N."/>
        </authorList>
    </citation>
    <scope>NUCLEOTIDE SEQUENCE</scope>
</reference>
<dbReference type="EMBL" id="LR726596">
    <property type="protein sequence ID" value="VWO97896.1"/>
    <property type="molecule type" value="Genomic_DNA"/>
</dbReference>
<name>A0A5K1JZ41_9APHY</name>
<feature type="transmembrane region" description="Helical" evidence="1">
    <location>
        <begin position="43"/>
        <end position="61"/>
    </location>
</feature>